<reference evidence="3 4" key="1">
    <citation type="journal article" date="2018" name="Sci. Rep.">
        <title>Characterisation of pathogen-specific regions and novel effector candidates in Fusarium oxysporum f. sp. cepae.</title>
        <authorList>
            <person name="Armitage A.D."/>
            <person name="Taylor A."/>
            <person name="Sobczyk M.K."/>
            <person name="Baxter L."/>
            <person name="Greenfield B.P."/>
            <person name="Bates H.J."/>
            <person name="Wilson F."/>
            <person name="Jackson A.C."/>
            <person name="Ott S."/>
            <person name="Harrison R.J."/>
            <person name="Clarkson J.P."/>
        </authorList>
    </citation>
    <scope>NUCLEOTIDE SEQUENCE [LARGE SCALE GENOMIC DNA]</scope>
    <source>
        <strain evidence="3 4">Fp_A8</strain>
    </source>
</reference>
<organism evidence="3 4">
    <name type="scientific">Gibberella intermedia</name>
    <name type="common">Bulb rot disease fungus</name>
    <name type="synonym">Fusarium proliferatum</name>
    <dbReference type="NCBI Taxonomy" id="948311"/>
    <lineage>
        <taxon>Eukaryota</taxon>
        <taxon>Fungi</taxon>
        <taxon>Dikarya</taxon>
        <taxon>Ascomycota</taxon>
        <taxon>Pezizomycotina</taxon>
        <taxon>Sordariomycetes</taxon>
        <taxon>Hypocreomycetidae</taxon>
        <taxon>Hypocreales</taxon>
        <taxon>Nectriaceae</taxon>
        <taxon>Fusarium</taxon>
        <taxon>Fusarium fujikuroi species complex</taxon>
    </lineage>
</organism>
<keyword evidence="2" id="KW-0732">Signal</keyword>
<sequence>MRDFTALQHLWISTILLCPSAPRPDTPADAETFVDFLPRSIISLEIYRYLRCSTDNALQRLAAVKHEKFPFLKKVVYGPKNRGNLGQAFEVEDVSFSTKIRSLSLGKGYLQGPNTDSRLEFPDWDSDEELRQGEE</sequence>
<accession>A0A420UA51</accession>
<evidence type="ECO:0000313" key="4">
    <source>
        <dbReference type="Proteomes" id="UP000283569"/>
    </source>
</evidence>
<dbReference type="Proteomes" id="UP000283569">
    <property type="component" value="Unassembled WGS sequence"/>
</dbReference>
<evidence type="ECO:0000256" key="2">
    <source>
        <dbReference type="SAM" id="SignalP"/>
    </source>
</evidence>
<feature type="chain" id="PRO_5019095650" evidence="2">
    <location>
        <begin position="23"/>
        <end position="135"/>
    </location>
</feature>
<name>A0A420UA51_GIBIN</name>
<evidence type="ECO:0000256" key="1">
    <source>
        <dbReference type="SAM" id="MobiDB-lite"/>
    </source>
</evidence>
<feature type="region of interest" description="Disordered" evidence="1">
    <location>
        <begin position="109"/>
        <end position="135"/>
    </location>
</feature>
<protein>
    <submittedName>
        <fullName evidence="3">Uncharacterized protein</fullName>
    </submittedName>
</protein>
<dbReference type="EMBL" id="MRDB01000001">
    <property type="protein sequence ID" value="RKL50614.1"/>
    <property type="molecule type" value="Genomic_DNA"/>
</dbReference>
<proteinExistence type="predicted"/>
<comment type="caution">
    <text evidence="3">The sequence shown here is derived from an EMBL/GenBank/DDBJ whole genome shotgun (WGS) entry which is preliminary data.</text>
</comment>
<evidence type="ECO:0000313" key="3">
    <source>
        <dbReference type="EMBL" id="RKL50614.1"/>
    </source>
</evidence>
<feature type="signal peptide" evidence="2">
    <location>
        <begin position="1"/>
        <end position="22"/>
    </location>
</feature>
<gene>
    <name evidence="3" type="ORF">BFJ72_g67</name>
</gene>
<dbReference type="AlphaFoldDB" id="A0A420UA51"/>